<dbReference type="Pfam" id="PF00075">
    <property type="entry name" value="RNase_H"/>
    <property type="match status" value="1"/>
</dbReference>
<evidence type="ECO:0000256" key="2">
    <source>
        <dbReference type="ARBA" id="ARBA00001946"/>
    </source>
</evidence>
<dbReference type="GO" id="GO:0003676">
    <property type="term" value="F:nucleic acid binding"/>
    <property type="evidence" value="ECO:0007669"/>
    <property type="project" value="InterPro"/>
</dbReference>
<evidence type="ECO:0000256" key="10">
    <source>
        <dbReference type="ARBA" id="ARBA00022842"/>
    </source>
</evidence>
<keyword evidence="9" id="KW-0378">Hydrolase</keyword>
<comment type="cofactor">
    <cofactor evidence="2">
        <name>Mg(2+)</name>
        <dbReference type="ChEBI" id="CHEBI:18420"/>
    </cofactor>
</comment>
<proteinExistence type="inferred from homology"/>
<protein>
    <recommendedName>
        <fullName evidence="5">ribonuclease H</fullName>
        <ecNumber evidence="5">3.1.26.4</ecNumber>
    </recommendedName>
</protein>
<evidence type="ECO:0000256" key="3">
    <source>
        <dbReference type="ARBA" id="ARBA00005300"/>
    </source>
</evidence>
<dbReference type="GO" id="GO:0004523">
    <property type="term" value="F:RNA-DNA hybrid ribonuclease activity"/>
    <property type="evidence" value="ECO:0007669"/>
    <property type="project" value="UniProtKB-EC"/>
</dbReference>
<evidence type="ECO:0000313" key="13">
    <source>
        <dbReference type="EMBL" id="MDS1820439.1"/>
    </source>
</evidence>
<dbReference type="PANTHER" id="PTHR10642">
    <property type="entry name" value="RIBONUCLEASE H1"/>
    <property type="match status" value="1"/>
</dbReference>
<dbReference type="InterPro" id="IPR012337">
    <property type="entry name" value="RNaseH-like_sf"/>
</dbReference>
<dbReference type="GO" id="GO:0043137">
    <property type="term" value="P:DNA replication, removal of RNA primer"/>
    <property type="evidence" value="ECO:0007669"/>
    <property type="project" value="TreeGrafter"/>
</dbReference>
<evidence type="ECO:0000256" key="8">
    <source>
        <dbReference type="ARBA" id="ARBA00022759"/>
    </source>
</evidence>
<reference evidence="13" key="1">
    <citation type="submission" date="2023-06" db="EMBL/GenBank/DDBJ databases">
        <title>Genomic Diversity of Vibrio spp. and Metagenomic Analysis of Pathogens in Florida Gulf Coastal Waters Following Hurricane Ian.</title>
        <authorList>
            <person name="Brumfield K.D."/>
        </authorList>
    </citation>
    <scope>NUCLEOTIDE SEQUENCE</scope>
    <source>
        <strain evidence="13">WBS2B-138</strain>
    </source>
</reference>
<dbReference type="CDD" id="cd09278">
    <property type="entry name" value="RNase_HI_prokaryote_like"/>
    <property type="match status" value="1"/>
</dbReference>
<organism evidence="13 14">
    <name type="scientific">Vibrio parahaemolyticus</name>
    <dbReference type="NCBI Taxonomy" id="670"/>
    <lineage>
        <taxon>Bacteria</taxon>
        <taxon>Pseudomonadati</taxon>
        <taxon>Pseudomonadota</taxon>
        <taxon>Gammaproteobacteria</taxon>
        <taxon>Vibrionales</taxon>
        <taxon>Vibrionaceae</taxon>
        <taxon>Vibrio</taxon>
    </lineage>
</organism>
<dbReference type="SUPFAM" id="SSF53098">
    <property type="entry name" value="Ribonuclease H-like"/>
    <property type="match status" value="1"/>
</dbReference>
<name>A0AAW8PYN2_VIBPH</name>
<dbReference type="GeneID" id="1191128"/>
<dbReference type="InterPro" id="IPR036397">
    <property type="entry name" value="RNaseH_sf"/>
</dbReference>
<evidence type="ECO:0000256" key="4">
    <source>
        <dbReference type="ARBA" id="ARBA00011245"/>
    </source>
</evidence>
<keyword evidence="6" id="KW-0540">Nuclease</keyword>
<dbReference type="AlphaFoldDB" id="A0AAW8PYN2"/>
<dbReference type="InterPro" id="IPR050092">
    <property type="entry name" value="RNase_H"/>
</dbReference>
<keyword evidence="8" id="KW-0255">Endonuclease</keyword>
<dbReference type="InterPro" id="IPR002156">
    <property type="entry name" value="RNaseH_domain"/>
</dbReference>
<dbReference type="InterPro" id="IPR022892">
    <property type="entry name" value="RNaseHI"/>
</dbReference>
<accession>A0AAW8PYN2</accession>
<comment type="caution">
    <text evidence="13">The sequence shown here is derived from an EMBL/GenBank/DDBJ whole genome shotgun (WGS) entry which is preliminary data.</text>
</comment>
<dbReference type="PROSITE" id="PS50879">
    <property type="entry name" value="RNASE_H_1"/>
    <property type="match status" value="1"/>
</dbReference>
<evidence type="ECO:0000313" key="14">
    <source>
        <dbReference type="Proteomes" id="UP001253193"/>
    </source>
</evidence>
<evidence type="ECO:0000256" key="7">
    <source>
        <dbReference type="ARBA" id="ARBA00022723"/>
    </source>
</evidence>
<dbReference type="NCBIfam" id="NF006433">
    <property type="entry name" value="PRK08719.1"/>
    <property type="match status" value="1"/>
</dbReference>
<evidence type="ECO:0000259" key="12">
    <source>
        <dbReference type="PROSITE" id="PS50879"/>
    </source>
</evidence>
<dbReference type="GO" id="GO:0046872">
    <property type="term" value="F:metal ion binding"/>
    <property type="evidence" value="ECO:0007669"/>
    <property type="project" value="UniProtKB-KW"/>
</dbReference>
<comment type="subunit">
    <text evidence="4">Monomer.</text>
</comment>
<keyword evidence="10" id="KW-0460">Magnesium</keyword>
<evidence type="ECO:0000256" key="6">
    <source>
        <dbReference type="ARBA" id="ARBA00022722"/>
    </source>
</evidence>
<dbReference type="Gene3D" id="3.30.420.10">
    <property type="entry name" value="Ribonuclease H-like superfamily/Ribonuclease H"/>
    <property type="match status" value="1"/>
</dbReference>
<comment type="catalytic activity">
    <reaction evidence="1">
        <text>Endonucleolytic cleavage to 5'-phosphomonoester.</text>
        <dbReference type="EC" id="3.1.26.4"/>
    </reaction>
</comment>
<dbReference type="EC" id="3.1.26.4" evidence="5"/>
<gene>
    <name evidence="13" type="ORF">QX249_07205</name>
</gene>
<sequence length="169" mass="18533">MNTQLQTTHLLHNAQHPLSIYCDGSAPDNQHGCLQGGVGIAVYDALGQCVYEYSSSVRRTGGVTSQRAELLALIIALLVAGEGDNVFSDSQYCVRGFNEWLDSWKRNAWRNSSKKPVANQDLWMLIDELKAIRPRVSVEHVAGHSGIKGNEHSDRLATQAAVDSKQTLS</sequence>
<dbReference type="EMBL" id="JAUHGG010000002">
    <property type="protein sequence ID" value="MDS1820439.1"/>
    <property type="molecule type" value="Genomic_DNA"/>
</dbReference>
<feature type="region of interest" description="Disordered" evidence="11">
    <location>
        <begin position="143"/>
        <end position="169"/>
    </location>
</feature>
<evidence type="ECO:0000256" key="5">
    <source>
        <dbReference type="ARBA" id="ARBA00012180"/>
    </source>
</evidence>
<dbReference type="PANTHER" id="PTHR10642:SF26">
    <property type="entry name" value="RIBONUCLEASE H1"/>
    <property type="match status" value="1"/>
</dbReference>
<feature type="domain" description="RNase H type-1" evidence="12">
    <location>
        <begin position="14"/>
        <end position="162"/>
    </location>
</feature>
<dbReference type="Proteomes" id="UP001253193">
    <property type="component" value="Unassembled WGS sequence"/>
</dbReference>
<comment type="similarity">
    <text evidence="3">Belongs to the RNase H family.</text>
</comment>
<evidence type="ECO:0000256" key="11">
    <source>
        <dbReference type="SAM" id="MobiDB-lite"/>
    </source>
</evidence>
<evidence type="ECO:0000256" key="1">
    <source>
        <dbReference type="ARBA" id="ARBA00000077"/>
    </source>
</evidence>
<dbReference type="RefSeq" id="WP_005479244.1">
    <property type="nucleotide sequence ID" value="NZ_CP020035.1"/>
</dbReference>
<keyword evidence="7" id="KW-0479">Metal-binding</keyword>
<evidence type="ECO:0000256" key="9">
    <source>
        <dbReference type="ARBA" id="ARBA00022801"/>
    </source>
</evidence>